<proteinExistence type="predicted"/>
<feature type="repeat" description="TPR" evidence="3">
    <location>
        <begin position="41"/>
        <end position="74"/>
    </location>
</feature>
<keyword evidence="2 3" id="KW-0802">TPR repeat</keyword>
<evidence type="ECO:0000313" key="5">
    <source>
        <dbReference type="EMBL" id="ACY47781.1"/>
    </source>
</evidence>
<dbReference type="Proteomes" id="UP000002221">
    <property type="component" value="Chromosome"/>
</dbReference>
<protein>
    <submittedName>
        <fullName evidence="5">Tetratricopeptide TPR_2 repeat protein</fullName>
    </submittedName>
</protein>
<accession>D0MGZ6</accession>
<dbReference type="InterPro" id="IPR013105">
    <property type="entry name" value="TPR_2"/>
</dbReference>
<dbReference type="OrthoDB" id="1375221at2"/>
<dbReference type="InterPro" id="IPR011990">
    <property type="entry name" value="TPR-like_helical_dom_sf"/>
</dbReference>
<keyword evidence="6" id="KW-1185">Reference proteome</keyword>
<evidence type="ECO:0000256" key="3">
    <source>
        <dbReference type="PROSITE-ProRule" id="PRU00339"/>
    </source>
</evidence>
<dbReference type="RefSeq" id="WP_012843393.1">
    <property type="nucleotide sequence ID" value="NC_013501.1"/>
</dbReference>
<sequence>MGQRAVWFARNEQAEALERAGRKAEALALYEANAREGCDLSFTYERLGALYEEQGKLEQALEAFETARRIEQKRGPSKRLVRLVRRVEALQRRLQDREHEQRARLLFAEASYSSGRPQRAAAGTQQRKGCLGVWLLGAIGLGGLLGWLM</sequence>
<gene>
    <name evidence="5" type="ordered locus">Rmar_0884</name>
</gene>
<feature type="transmembrane region" description="Helical" evidence="4">
    <location>
        <begin position="129"/>
        <end position="148"/>
    </location>
</feature>
<dbReference type="KEGG" id="rmr:Rmar_0884"/>
<evidence type="ECO:0000256" key="2">
    <source>
        <dbReference type="ARBA" id="ARBA00022803"/>
    </source>
</evidence>
<keyword evidence="4" id="KW-0472">Membrane</keyword>
<dbReference type="SUPFAM" id="SSF48452">
    <property type="entry name" value="TPR-like"/>
    <property type="match status" value="1"/>
</dbReference>
<keyword evidence="1" id="KW-0677">Repeat</keyword>
<reference evidence="5 6" key="1">
    <citation type="journal article" date="2009" name="Stand. Genomic Sci.">
        <title>Complete genome sequence of Rhodothermus marinus type strain (R-10).</title>
        <authorList>
            <person name="Nolan M."/>
            <person name="Tindall B.J."/>
            <person name="Pomrenke H."/>
            <person name="Lapidus A."/>
            <person name="Copeland A."/>
            <person name="Glavina Del Rio T."/>
            <person name="Lucas S."/>
            <person name="Chen F."/>
            <person name="Tice H."/>
            <person name="Cheng J.F."/>
            <person name="Saunders E."/>
            <person name="Han C."/>
            <person name="Bruce D."/>
            <person name="Goodwin L."/>
            <person name="Chain P."/>
            <person name="Pitluck S."/>
            <person name="Ovchinikova G."/>
            <person name="Pati A."/>
            <person name="Ivanova N."/>
            <person name="Mavromatis K."/>
            <person name="Chen A."/>
            <person name="Palaniappan K."/>
            <person name="Land M."/>
            <person name="Hauser L."/>
            <person name="Chang Y.J."/>
            <person name="Jeffries C.D."/>
            <person name="Brettin T."/>
            <person name="Goker M."/>
            <person name="Bristow J."/>
            <person name="Eisen J.A."/>
            <person name="Markowitz V."/>
            <person name="Hugenholtz P."/>
            <person name="Kyrpides N.C."/>
            <person name="Klenk H.P."/>
            <person name="Detter J.C."/>
        </authorList>
    </citation>
    <scope>NUCLEOTIDE SEQUENCE [LARGE SCALE GENOMIC DNA]</scope>
    <source>
        <strain evidence="6">ATCC 43812 / DSM 4252 / R-10</strain>
    </source>
</reference>
<organism evidence="5 6">
    <name type="scientific">Rhodothermus marinus (strain ATCC 43812 / DSM 4252 / R-10)</name>
    <name type="common">Rhodothermus obamensis</name>
    <dbReference type="NCBI Taxonomy" id="518766"/>
    <lineage>
        <taxon>Bacteria</taxon>
        <taxon>Pseudomonadati</taxon>
        <taxon>Rhodothermota</taxon>
        <taxon>Rhodothermia</taxon>
        <taxon>Rhodothermales</taxon>
        <taxon>Rhodothermaceae</taxon>
        <taxon>Rhodothermus</taxon>
    </lineage>
</organism>
<dbReference type="HOGENOM" id="CLU_1748231_0_0_10"/>
<dbReference type="EMBL" id="CP001807">
    <property type="protein sequence ID" value="ACY47781.1"/>
    <property type="molecule type" value="Genomic_DNA"/>
</dbReference>
<keyword evidence="4" id="KW-1133">Transmembrane helix</keyword>
<name>D0MGZ6_RHOM4</name>
<dbReference type="STRING" id="518766.Rmar_0884"/>
<dbReference type="InterPro" id="IPR019734">
    <property type="entry name" value="TPR_rpt"/>
</dbReference>
<evidence type="ECO:0000313" key="6">
    <source>
        <dbReference type="Proteomes" id="UP000002221"/>
    </source>
</evidence>
<keyword evidence="4" id="KW-0812">Transmembrane</keyword>
<dbReference type="Pfam" id="PF07719">
    <property type="entry name" value="TPR_2"/>
    <property type="match status" value="1"/>
</dbReference>
<dbReference type="PROSITE" id="PS50005">
    <property type="entry name" value="TPR"/>
    <property type="match status" value="1"/>
</dbReference>
<dbReference type="AlphaFoldDB" id="D0MGZ6"/>
<dbReference type="Gene3D" id="1.25.40.10">
    <property type="entry name" value="Tetratricopeptide repeat domain"/>
    <property type="match status" value="1"/>
</dbReference>
<evidence type="ECO:0000256" key="4">
    <source>
        <dbReference type="SAM" id="Phobius"/>
    </source>
</evidence>
<evidence type="ECO:0000256" key="1">
    <source>
        <dbReference type="ARBA" id="ARBA00022737"/>
    </source>
</evidence>